<dbReference type="STRING" id="349215.A11S_689"/>
<feature type="compositionally biased region" description="Basic and acidic residues" evidence="1">
    <location>
        <begin position="1"/>
        <end position="14"/>
    </location>
</feature>
<dbReference type="EMBL" id="CP003538">
    <property type="protein sequence ID" value="AGH97513.1"/>
    <property type="molecule type" value="Genomic_DNA"/>
</dbReference>
<name>M4VE85_9BACT</name>
<protein>
    <submittedName>
        <fullName evidence="2">Uncharacterized protein</fullName>
    </submittedName>
</protein>
<gene>
    <name evidence="2" type="ORF">A11S_689</name>
</gene>
<dbReference type="HOGENOM" id="CLU_3137641_0_0_5"/>
<sequence>MDSRFRGNDKKETDPNPAKISQKNKTFLHQFFHNTKRLNNFSDFQKIAC</sequence>
<evidence type="ECO:0000256" key="1">
    <source>
        <dbReference type="SAM" id="MobiDB-lite"/>
    </source>
</evidence>
<proteinExistence type="predicted"/>
<evidence type="ECO:0000313" key="2">
    <source>
        <dbReference type="EMBL" id="AGH97513.1"/>
    </source>
</evidence>
<feature type="region of interest" description="Disordered" evidence="1">
    <location>
        <begin position="1"/>
        <end position="23"/>
    </location>
</feature>
<reference evidence="2 3" key="1">
    <citation type="journal article" date="2013" name="ISME J.">
        <title>By their genes ye shall know them: genomic signatures of predatory bacteria.</title>
        <authorList>
            <person name="Pasternak Z."/>
            <person name="Pietrokovski S."/>
            <person name="Rotem O."/>
            <person name="Gophna U."/>
            <person name="Lurie-Weinberger M.N."/>
            <person name="Jurkevitch E."/>
        </authorList>
    </citation>
    <scope>NUCLEOTIDE SEQUENCE [LARGE SCALE GENOMIC DNA]</scope>
    <source>
        <strain evidence="2">EPB</strain>
    </source>
</reference>
<dbReference type="Proteomes" id="UP000011932">
    <property type="component" value="Chromosome"/>
</dbReference>
<dbReference type="AlphaFoldDB" id="M4VE85"/>
<dbReference type="KEGG" id="man:A11S_689"/>
<organism evidence="2 3">
    <name type="scientific">Micavibrio aeruginosavorus EPB</name>
    <dbReference type="NCBI Taxonomy" id="349215"/>
    <lineage>
        <taxon>Bacteria</taxon>
        <taxon>Pseudomonadati</taxon>
        <taxon>Bdellovibrionota</taxon>
        <taxon>Bdellovibrionia</taxon>
        <taxon>Bdellovibrionales</taxon>
        <taxon>Pseudobdellovibrionaceae</taxon>
        <taxon>Micavibrio</taxon>
    </lineage>
</organism>
<evidence type="ECO:0000313" key="3">
    <source>
        <dbReference type="Proteomes" id="UP000011932"/>
    </source>
</evidence>
<accession>M4VE85</accession>